<dbReference type="OrthoDB" id="2387761at2759"/>
<reference evidence="1 2" key="1">
    <citation type="submission" date="2018-08" db="EMBL/GenBank/DDBJ databases">
        <title>Genome and evolution of the arbuscular mycorrhizal fungus Diversispora epigaea (formerly Glomus versiforme) and its bacterial endosymbionts.</title>
        <authorList>
            <person name="Sun X."/>
            <person name="Fei Z."/>
            <person name="Harrison M."/>
        </authorList>
    </citation>
    <scope>NUCLEOTIDE SEQUENCE [LARGE SCALE GENOMIC DNA]</scope>
    <source>
        <strain evidence="1 2">IT104</strain>
    </source>
</reference>
<accession>A0A397J5Y0</accession>
<comment type="caution">
    <text evidence="1">The sequence shown here is derived from an EMBL/GenBank/DDBJ whole genome shotgun (WGS) entry which is preliminary data.</text>
</comment>
<evidence type="ECO:0000313" key="2">
    <source>
        <dbReference type="Proteomes" id="UP000266861"/>
    </source>
</evidence>
<sequence length="137" mass="15815">MGETVSKVTNNSRRKIDLCIKTEDGTKELSHSKCAREATFVKILKDKCKFLRTNKYILNEYLKNNIPDEVLEDITIFGLQLAALEDQLIGIDLLDEGLYFGFDRSTFNFLAQICNIEVLKQALEVLYYFKVGEFDLF</sequence>
<name>A0A397J5Y0_9GLOM</name>
<gene>
    <name evidence="1" type="ORF">Glove_88g17</name>
</gene>
<protein>
    <submittedName>
        <fullName evidence="1">Uncharacterized protein</fullName>
    </submittedName>
</protein>
<organism evidence="1 2">
    <name type="scientific">Diversispora epigaea</name>
    <dbReference type="NCBI Taxonomy" id="1348612"/>
    <lineage>
        <taxon>Eukaryota</taxon>
        <taxon>Fungi</taxon>
        <taxon>Fungi incertae sedis</taxon>
        <taxon>Mucoromycota</taxon>
        <taxon>Glomeromycotina</taxon>
        <taxon>Glomeromycetes</taxon>
        <taxon>Diversisporales</taxon>
        <taxon>Diversisporaceae</taxon>
        <taxon>Diversispora</taxon>
    </lineage>
</organism>
<keyword evidence="2" id="KW-1185">Reference proteome</keyword>
<dbReference type="EMBL" id="PQFF01000084">
    <property type="protein sequence ID" value="RHZ83729.1"/>
    <property type="molecule type" value="Genomic_DNA"/>
</dbReference>
<dbReference type="AlphaFoldDB" id="A0A397J5Y0"/>
<proteinExistence type="predicted"/>
<evidence type="ECO:0000313" key="1">
    <source>
        <dbReference type="EMBL" id="RHZ83729.1"/>
    </source>
</evidence>
<dbReference type="Proteomes" id="UP000266861">
    <property type="component" value="Unassembled WGS sequence"/>
</dbReference>